<sequence length="66" mass="7388">MAIRSSLDAAEFDKLFDPAFSGPEPDQTRPGDEGRGRAVAWVKFRKSRPIDGTIRNATVTWPVGRW</sequence>
<feature type="compositionally biased region" description="Basic and acidic residues" evidence="1">
    <location>
        <begin position="26"/>
        <end position="36"/>
    </location>
</feature>
<evidence type="ECO:0000313" key="3">
    <source>
        <dbReference type="Proteomes" id="UP000502196"/>
    </source>
</evidence>
<reference evidence="2 3" key="1">
    <citation type="submission" date="2020-04" db="EMBL/GenBank/DDBJ databases">
        <authorList>
            <person name="Hogendoorn C."/>
        </authorList>
    </citation>
    <scope>NUCLEOTIDE SEQUENCE [LARGE SCALE GENOMIC DNA]</scope>
    <source>
        <strain evidence="2">COOX1</strain>
    </source>
</reference>
<evidence type="ECO:0000256" key="1">
    <source>
        <dbReference type="SAM" id="MobiDB-lite"/>
    </source>
</evidence>
<organism evidence="2 3">
    <name type="scientific">Kyrpidia spormannii</name>
    <dbReference type="NCBI Taxonomy" id="2055160"/>
    <lineage>
        <taxon>Bacteria</taxon>
        <taxon>Bacillati</taxon>
        <taxon>Bacillota</taxon>
        <taxon>Bacilli</taxon>
        <taxon>Bacillales</taxon>
        <taxon>Alicyclobacillaceae</taxon>
        <taxon>Kyrpidia</taxon>
    </lineage>
</organism>
<dbReference type="Proteomes" id="UP000502196">
    <property type="component" value="Chromosome"/>
</dbReference>
<feature type="region of interest" description="Disordered" evidence="1">
    <location>
        <begin position="16"/>
        <end position="36"/>
    </location>
</feature>
<dbReference type="AlphaFoldDB" id="A0A6F9EIB1"/>
<dbReference type="EMBL" id="LR792683">
    <property type="protein sequence ID" value="CAB3396222.1"/>
    <property type="molecule type" value="Genomic_DNA"/>
</dbReference>
<gene>
    <name evidence="2" type="ORF">COOX1_3468</name>
</gene>
<evidence type="ECO:0000313" key="2">
    <source>
        <dbReference type="EMBL" id="CAB3396222.1"/>
    </source>
</evidence>
<accession>A0A6F9EIB1</accession>
<name>A0A6F9EIB1_9BACL</name>
<protein>
    <submittedName>
        <fullName evidence="2">Uncharacterized protein</fullName>
    </submittedName>
</protein>
<proteinExistence type="predicted"/>